<proteinExistence type="inferred from homology"/>
<protein>
    <submittedName>
        <fullName evidence="6">Bifunctional 4-hydroxy-2-oxoglutarate aldolase/2-dehydro-3-deoxy-phosphogluconate aldolase</fullName>
    </submittedName>
</protein>
<reference evidence="7" key="1">
    <citation type="journal article" date="2019" name="Int. J. Syst. Evol. Microbiol.">
        <title>The Global Catalogue of Microorganisms (GCM) 10K type strain sequencing project: providing services to taxonomists for standard genome sequencing and annotation.</title>
        <authorList>
            <consortium name="The Broad Institute Genomics Platform"/>
            <consortium name="The Broad Institute Genome Sequencing Center for Infectious Disease"/>
            <person name="Wu L."/>
            <person name="Ma J."/>
        </authorList>
    </citation>
    <scope>NUCLEOTIDE SEQUENCE [LARGE SCALE GENOMIC DNA]</scope>
    <source>
        <strain evidence="7">JCM 4805</strain>
    </source>
</reference>
<keyword evidence="4" id="KW-0456">Lyase</keyword>
<comment type="subunit">
    <text evidence="3">Homotrimer.</text>
</comment>
<dbReference type="EMBL" id="BAAABY010000014">
    <property type="protein sequence ID" value="GAA0457400.1"/>
    <property type="molecule type" value="Genomic_DNA"/>
</dbReference>
<dbReference type="PROSITE" id="PS00160">
    <property type="entry name" value="ALDOLASE_KDPG_KHG_2"/>
    <property type="match status" value="1"/>
</dbReference>
<comment type="caution">
    <text evidence="6">The sequence shown here is derived from an EMBL/GenBank/DDBJ whole genome shotgun (WGS) entry which is preliminary data.</text>
</comment>
<dbReference type="InterPro" id="IPR031338">
    <property type="entry name" value="KDPG/KHG_AS_2"/>
</dbReference>
<dbReference type="InterPro" id="IPR013785">
    <property type="entry name" value="Aldolase_TIM"/>
</dbReference>
<dbReference type="RefSeq" id="WP_346094763.1">
    <property type="nucleotide sequence ID" value="NZ_BAAABY010000014.1"/>
</dbReference>
<dbReference type="Pfam" id="PF01081">
    <property type="entry name" value="Aldolase"/>
    <property type="match status" value="1"/>
</dbReference>
<dbReference type="Gene3D" id="3.20.20.70">
    <property type="entry name" value="Aldolase class I"/>
    <property type="match status" value="1"/>
</dbReference>
<comment type="pathway">
    <text evidence="1">Carbohydrate acid metabolism.</text>
</comment>
<dbReference type="Proteomes" id="UP001500909">
    <property type="component" value="Unassembled WGS sequence"/>
</dbReference>
<evidence type="ECO:0000256" key="3">
    <source>
        <dbReference type="ARBA" id="ARBA00011233"/>
    </source>
</evidence>
<evidence type="ECO:0000256" key="5">
    <source>
        <dbReference type="ARBA" id="ARBA00023277"/>
    </source>
</evidence>
<comment type="similarity">
    <text evidence="2">Belongs to the KHG/KDPG aldolase family.</text>
</comment>
<keyword evidence="7" id="KW-1185">Reference proteome</keyword>
<evidence type="ECO:0000256" key="1">
    <source>
        <dbReference type="ARBA" id="ARBA00004761"/>
    </source>
</evidence>
<evidence type="ECO:0000256" key="2">
    <source>
        <dbReference type="ARBA" id="ARBA00006906"/>
    </source>
</evidence>
<organism evidence="6 7">
    <name type="scientific">Streptomyces olivaceiscleroticus</name>
    <dbReference type="NCBI Taxonomy" id="68245"/>
    <lineage>
        <taxon>Bacteria</taxon>
        <taxon>Bacillati</taxon>
        <taxon>Actinomycetota</taxon>
        <taxon>Actinomycetes</taxon>
        <taxon>Kitasatosporales</taxon>
        <taxon>Streptomycetaceae</taxon>
        <taxon>Streptomyces</taxon>
    </lineage>
</organism>
<sequence length="212" mass="21293">MDFSTALRAGRLLAIIRGKEPEASFRTVMTLAEAGVRLIEVSLSGADALGVIRRARRELGPDAWLGAGTVTTAEDVERAVEAGANLAVTPGLGAGVEECVRRELPVVAGVLTPTEVIAARAAGATALKLFPASIGGPAYLKALRAPFPELPFVPVGGVDAAAARAYLAAGAVAVGVGSPLIGDAADGGDLAGLRRRAADFLAECAEGAEGLA</sequence>
<evidence type="ECO:0000313" key="6">
    <source>
        <dbReference type="EMBL" id="GAA0457400.1"/>
    </source>
</evidence>
<evidence type="ECO:0000256" key="4">
    <source>
        <dbReference type="ARBA" id="ARBA00023239"/>
    </source>
</evidence>
<name>A0ABP3JL57_9ACTN</name>
<keyword evidence="5" id="KW-0119">Carbohydrate metabolism</keyword>
<dbReference type="SUPFAM" id="SSF51569">
    <property type="entry name" value="Aldolase"/>
    <property type="match status" value="1"/>
</dbReference>
<gene>
    <name evidence="6" type="ORF">GCM10010361_21790</name>
</gene>
<dbReference type="PANTHER" id="PTHR30246:SF1">
    <property type="entry name" value="2-DEHYDRO-3-DEOXY-6-PHOSPHOGALACTONATE ALDOLASE-RELATED"/>
    <property type="match status" value="1"/>
</dbReference>
<evidence type="ECO:0000313" key="7">
    <source>
        <dbReference type="Proteomes" id="UP001500909"/>
    </source>
</evidence>
<dbReference type="PANTHER" id="PTHR30246">
    <property type="entry name" value="2-KETO-3-DEOXY-6-PHOSPHOGLUCONATE ALDOLASE"/>
    <property type="match status" value="1"/>
</dbReference>
<accession>A0ABP3JL57</accession>
<dbReference type="InterPro" id="IPR000887">
    <property type="entry name" value="Aldlse_KDPG_KHG"/>
</dbReference>
<dbReference type="NCBIfam" id="TIGR01182">
    <property type="entry name" value="eda"/>
    <property type="match status" value="1"/>
</dbReference>
<dbReference type="CDD" id="cd00452">
    <property type="entry name" value="KDPG_aldolase"/>
    <property type="match status" value="1"/>
</dbReference>